<keyword evidence="2" id="KW-1185">Reference proteome</keyword>
<dbReference type="RefSeq" id="WP_015325010.1">
    <property type="nucleotide sequence ID" value="NC_019977.1"/>
</dbReference>
<organism evidence="1 2">
    <name type="scientific">Methanomethylovorans hollandica (strain DSM 15978 / NBRC 107637 / DMS1)</name>
    <dbReference type="NCBI Taxonomy" id="867904"/>
    <lineage>
        <taxon>Archaea</taxon>
        <taxon>Methanobacteriati</taxon>
        <taxon>Methanobacteriota</taxon>
        <taxon>Stenosarchaea group</taxon>
        <taxon>Methanomicrobia</taxon>
        <taxon>Methanosarcinales</taxon>
        <taxon>Methanosarcinaceae</taxon>
        <taxon>Methanomethylovorans</taxon>
    </lineage>
</organism>
<dbReference type="KEGG" id="mhz:Metho_1652"/>
<dbReference type="GeneID" id="14406165"/>
<reference evidence="2" key="1">
    <citation type="submission" date="2012-02" db="EMBL/GenBank/DDBJ databases">
        <title>Complete sequence of chromosome of Methanomethylovorans hollandica DSM 15978.</title>
        <authorList>
            <person name="Lucas S."/>
            <person name="Copeland A."/>
            <person name="Lapidus A."/>
            <person name="Glavina del Rio T."/>
            <person name="Dalin E."/>
            <person name="Tice H."/>
            <person name="Bruce D."/>
            <person name="Goodwin L."/>
            <person name="Pitluck S."/>
            <person name="Peters L."/>
            <person name="Mikhailova N."/>
            <person name="Held B."/>
            <person name="Kyrpides N."/>
            <person name="Mavromatis K."/>
            <person name="Ivanova N."/>
            <person name="Brettin T."/>
            <person name="Detter J.C."/>
            <person name="Han C."/>
            <person name="Larimer F."/>
            <person name="Land M."/>
            <person name="Hauser L."/>
            <person name="Markowitz V."/>
            <person name="Cheng J.-F."/>
            <person name="Hugenholtz P."/>
            <person name="Woyke T."/>
            <person name="Wu D."/>
            <person name="Spring S."/>
            <person name="Schroeder M."/>
            <person name="Brambilla E."/>
            <person name="Klenk H.-P."/>
            <person name="Eisen J.A."/>
        </authorList>
    </citation>
    <scope>NUCLEOTIDE SEQUENCE [LARGE SCALE GENOMIC DNA]</scope>
    <source>
        <strain evidence="2">DSM 15978 / NBRC 107637 / DMS1</strain>
    </source>
</reference>
<proteinExistence type="predicted"/>
<evidence type="ECO:0000313" key="2">
    <source>
        <dbReference type="Proteomes" id="UP000010866"/>
    </source>
</evidence>
<dbReference type="HOGENOM" id="CLU_169412_0_0_2"/>
<evidence type="ECO:0000313" key="1">
    <source>
        <dbReference type="EMBL" id="AGB49845.1"/>
    </source>
</evidence>
<gene>
    <name evidence="1" type="ordered locus">Metho_1652</name>
</gene>
<dbReference type="EMBL" id="CP003362">
    <property type="protein sequence ID" value="AGB49845.1"/>
    <property type="molecule type" value="Genomic_DNA"/>
</dbReference>
<sequence length="130" mass="14879">MRSYVDQKIKVRQEDIKMPRELSQKDIDILKQLAPECKGLDCAGSGAPYRSLLPPLANHFATNENDFRERLEKLSTEDLQYLLLLIENGSESLGCVPPDYMQVFVDLVVKTLGEEKARAVFRTYLMDPRC</sequence>
<dbReference type="Proteomes" id="UP000010866">
    <property type="component" value="Chromosome"/>
</dbReference>
<protein>
    <submittedName>
        <fullName evidence="1">Uncharacterized protein</fullName>
    </submittedName>
</protein>
<name>L0KYU6_METHD</name>
<accession>L0KYU6</accession>
<dbReference type="AlphaFoldDB" id="L0KYU6"/>